<accession>A0ABT5ET99</accession>
<dbReference type="InterPro" id="IPR016187">
    <property type="entry name" value="CTDL_fold"/>
</dbReference>
<dbReference type="Gene3D" id="3.10.100.10">
    <property type="entry name" value="Mannose-Binding Protein A, subunit A"/>
    <property type="match status" value="1"/>
</dbReference>
<dbReference type="RefSeq" id="WP_271922186.1">
    <property type="nucleotide sequence ID" value="NZ_JAQNDO010000001.1"/>
</dbReference>
<organism evidence="2 3">
    <name type="scientific">Polyangium mundeleinium</name>
    <dbReference type="NCBI Taxonomy" id="2995306"/>
    <lineage>
        <taxon>Bacteria</taxon>
        <taxon>Pseudomonadati</taxon>
        <taxon>Myxococcota</taxon>
        <taxon>Polyangia</taxon>
        <taxon>Polyangiales</taxon>
        <taxon>Polyangiaceae</taxon>
        <taxon>Polyangium</taxon>
    </lineage>
</organism>
<proteinExistence type="predicted"/>
<evidence type="ECO:0000256" key="1">
    <source>
        <dbReference type="SAM" id="MobiDB-lite"/>
    </source>
</evidence>
<evidence type="ECO:0000313" key="2">
    <source>
        <dbReference type="EMBL" id="MDC0745055.1"/>
    </source>
</evidence>
<evidence type="ECO:0000313" key="3">
    <source>
        <dbReference type="Proteomes" id="UP001221411"/>
    </source>
</evidence>
<dbReference type="SUPFAM" id="SSF56436">
    <property type="entry name" value="C-type lectin-like"/>
    <property type="match status" value="1"/>
</dbReference>
<comment type="caution">
    <text evidence="2">The sequence shown here is derived from an EMBL/GenBank/DDBJ whole genome shotgun (WGS) entry which is preliminary data.</text>
</comment>
<evidence type="ECO:0008006" key="4">
    <source>
        <dbReference type="Google" id="ProtNLM"/>
    </source>
</evidence>
<dbReference type="InterPro" id="IPR016186">
    <property type="entry name" value="C-type_lectin-like/link_sf"/>
</dbReference>
<gene>
    <name evidence="2" type="ORF">POL67_27225</name>
</gene>
<dbReference type="PROSITE" id="PS51257">
    <property type="entry name" value="PROKAR_LIPOPROTEIN"/>
    <property type="match status" value="1"/>
</dbReference>
<dbReference type="EMBL" id="JAQNDO010000001">
    <property type="protein sequence ID" value="MDC0745055.1"/>
    <property type="molecule type" value="Genomic_DNA"/>
</dbReference>
<sequence>MNAHRFALPLLGGVVLSFVMGCGSSNGDLGLGNGGSGSSSSSASGGSGGSAGTGGTGGEGSGGNGGGNGGSGGDAGAGGGTTEKFSFFVTSLRALQELSGNPEGFGGDLRFGETGAGAGLRGADKICATIAETSMPGAGQKPWRAFLSATAGEDGQQVNARDRIGEGPWYDRLGRLLAANKTDLLKERPAGADAAIINDFPNEDGVPNHQPDPNQPQVDNHDMLTGTNDEGALFSATATCKDWTSNLGDLASEGRPRVGHSWPRFGGGGGGGPGGGDGSAANWMSSLNESGCAPGVNLIEMGGPQPGSVTVGSGGGYGGFYCFSLVP</sequence>
<feature type="compositionally biased region" description="Gly residues" evidence="1">
    <location>
        <begin position="45"/>
        <end position="77"/>
    </location>
</feature>
<reference evidence="2 3" key="1">
    <citation type="submission" date="2022-11" db="EMBL/GenBank/DDBJ databases">
        <title>Minimal conservation of predation-associated metabolite biosynthetic gene clusters underscores biosynthetic potential of Myxococcota including descriptions for ten novel species: Archangium lansinium sp. nov., Myxococcus landrumus sp. nov., Nannocystis bai.</title>
        <authorList>
            <person name="Ahearne A."/>
            <person name="Stevens C."/>
            <person name="Dowd S."/>
        </authorList>
    </citation>
    <scope>NUCLEOTIDE SEQUENCE [LARGE SCALE GENOMIC DNA]</scope>
    <source>
        <strain evidence="2 3">RJM3</strain>
    </source>
</reference>
<feature type="region of interest" description="Disordered" evidence="1">
    <location>
        <begin position="33"/>
        <end position="77"/>
    </location>
</feature>
<name>A0ABT5ET99_9BACT</name>
<keyword evidence="3" id="KW-1185">Reference proteome</keyword>
<protein>
    <recommendedName>
        <fullName evidence="4">Secreted protein</fullName>
    </recommendedName>
</protein>
<feature type="region of interest" description="Disordered" evidence="1">
    <location>
        <begin position="201"/>
        <end position="224"/>
    </location>
</feature>
<dbReference type="Proteomes" id="UP001221411">
    <property type="component" value="Unassembled WGS sequence"/>
</dbReference>